<dbReference type="EMBL" id="CAXIEN010000155">
    <property type="protein sequence ID" value="CAL1282435.1"/>
    <property type="molecule type" value="Genomic_DNA"/>
</dbReference>
<sequence>MGLFIQVSVHSLAPFVGEVSLAIIT</sequence>
<gene>
    <name evidence="1" type="ORF">LARSCL_LOCUS12070</name>
</gene>
<organism evidence="1 2">
    <name type="scientific">Larinioides sclopetarius</name>
    <dbReference type="NCBI Taxonomy" id="280406"/>
    <lineage>
        <taxon>Eukaryota</taxon>
        <taxon>Metazoa</taxon>
        <taxon>Ecdysozoa</taxon>
        <taxon>Arthropoda</taxon>
        <taxon>Chelicerata</taxon>
        <taxon>Arachnida</taxon>
        <taxon>Araneae</taxon>
        <taxon>Araneomorphae</taxon>
        <taxon>Entelegynae</taxon>
        <taxon>Araneoidea</taxon>
        <taxon>Araneidae</taxon>
        <taxon>Larinioides</taxon>
    </lineage>
</organism>
<accession>A0AAV2AH15</accession>
<dbReference type="Proteomes" id="UP001497382">
    <property type="component" value="Unassembled WGS sequence"/>
</dbReference>
<evidence type="ECO:0000313" key="2">
    <source>
        <dbReference type="Proteomes" id="UP001497382"/>
    </source>
</evidence>
<protein>
    <submittedName>
        <fullName evidence="1">Uncharacterized protein</fullName>
    </submittedName>
</protein>
<comment type="caution">
    <text evidence="1">The sequence shown here is derived from an EMBL/GenBank/DDBJ whole genome shotgun (WGS) entry which is preliminary data.</text>
</comment>
<keyword evidence="2" id="KW-1185">Reference proteome</keyword>
<dbReference type="AlphaFoldDB" id="A0AAV2AH15"/>
<evidence type="ECO:0000313" key="1">
    <source>
        <dbReference type="EMBL" id="CAL1282435.1"/>
    </source>
</evidence>
<name>A0AAV2AH15_9ARAC</name>
<reference evidence="1 2" key="1">
    <citation type="submission" date="2024-04" db="EMBL/GenBank/DDBJ databases">
        <authorList>
            <person name="Rising A."/>
            <person name="Reimegard J."/>
            <person name="Sonavane S."/>
            <person name="Akerstrom W."/>
            <person name="Nylinder S."/>
            <person name="Hedman E."/>
            <person name="Kallberg Y."/>
        </authorList>
    </citation>
    <scope>NUCLEOTIDE SEQUENCE [LARGE SCALE GENOMIC DNA]</scope>
</reference>
<proteinExistence type="predicted"/>